<dbReference type="GO" id="GO:0031522">
    <property type="term" value="C:cell envelope Sec protein transport complex"/>
    <property type="evidence" value="ECO:0007669"/>
    <property type="project" value="TreeGrafter"/>
</dbReference>
<comment type="similarity">
    <text evidence="2 15 16">Belongs to the SecA family.</text>
</comment>
<dbReference type="InterPro" id="IPR014018">
    <property type="entry name" value="SecA_motor_DEAD"/>
</dbReference>
<keyword evidence="9 15" id="KW-0067">ATP-binding</keyword>
<sequence>MANFIRSIIENDKKELKRLESIVKKIEAHADDMAALTDEQLQAKTTEFKERYKKGETLDQLLPEAFAVVREAAKRVLGLYPYPVQLMGGIVLHDGNIPEMRTGEGKTLTATMPVYLNALTGEGVHVVTVNEYLSTRDSNEMGELYNFLGLTVGLNINSKSADEKREAYNCDITYSTNNELGFDYLRDNMVVYRHQMVQRPLNYAIVDEVDSILIDEARTPLIISGQAEKSTALYTRADNFVKRLKEEEDYKIDVQSKTISLTEAGIEKAEETFGLDNLYDIENSALTHHIDQSLRANYIMILDIDYVVQDGKVMIVDQFTGRIMDGRRYSDGLHQAIEAKEGVEIEDETKTMASITFQNYFRMYKKLSGMTGTAKTEEEEFREIYNIQVIQIPTNRPVIRDDRPDLLYPTLTSKFNAVVQDIKDRYRKGQPVLVGTVAVETSELLSDLLNRERVPHEVLNAKNHFKEAEIIMNAGQKGAVTIATNMAGRGTDIKLGLGVRELGGLAVIGTERHESRRIDNQLRGRAGRQGDPGMSQFYLSLEDDLMKRFGSERIKAFLERMKIGEEDAVIQSKMLSKQVESAQKRVEGNNYDTRKNVLQYDDVMREQREVIYKQRQDVIMEETSLSEPLMNMVKRTISRVVDAHTQLEKENWNLEGIVDFAGSTLVHEDSISIADLEGKTPQQIKEHLNEKAQEIFNTKAAQLNGPEQLLEFEKVVILRVVDSKWTDHIDAMDQLRQSIGLRAYGQNNPLVEYQTEGYKMFEDMIGAIEYEVTRIFMKAEIRQNVQREQVSQGQPVQPTEGDAKENSRLNVKSQPVSVNKVGRNDPCPCGSGKKFKNCHGKNDM</sequence>
<feature type="binding site" evidence="15">
    <location>
        <position position="85"/>
    </location>
    <ligand>
        <name>ATP</name>
        <dbReference type="ChEBI" id="CHEBI:30616"/>
    </ligand>
</feature>
<dbReference type="GO" id="GO:0006605">
    <property type="term" value="P:protein targeting"/>
    <property type="evidence" value="ECO:0007669"/>
    <property type="project" value="UniProtKB-UniRule"/>
</dbReference>
<accession>A0A2S7RTN8</accession>
<dbReference type="GO" id="GO:0005829">
    <property type="term" value="C:cytosol"/>
    <property type="evidence" value="ECO:0007669"/>
    <property type="project" value="TreeGrafter"/>
</dbReference>
<dbReference type="AlphaFoldDB" id="A0A2S7RTN8"/>
<dbReference type="FunFam" id="1.10.3060.10:FF:000002">
    <property type="entry name" value="Preprotein translocase subunit SecA"/>
    <property type="match status" value="1"/>
</dbReference>
<dbReference type="Pfam" id="PF21090">
    <property type="entry name" value="P-loop_SecA"/>
    <property type="match status" value="2"/>
</dbReference>
<evidence type="ECO:0000256" key="6">
    <source>
        <dbReference type="ARBA" id="ARBA00022723"/>
    </source>
</evidence>
<dbReference type="Proteomes" id="UP000237934">
    <property type="component" value="Unassembled WGS sequence"/>
</dbReference>
<evidence type="ECO:0000256" key="3">
    <source>
        <dbReference type="ARBA" id="ARBA00022448"/>
    </source>
</evidence>
<keyword evidence="3 15" id="KW-0813">Transport</keyword>
<dbReference type="InterPro" id="IPR004027">
    <property type="entry name" value="SEC_C_motif"/>
</dbReference>
<dbReference type="NCBIfam" id="TIGR00963">
    <property type="entry name" value="secA"/>
    <property type="match status" value="1"/>
</dbReference>
<dbReference type="CDD" id="cd17928">
    <property type="entry name" value="DEXDc_SecA"/>
    <property type="match status" value="1"/>
</dbReference>
<feature type="coiled-coil region" evidence="17">
    <location>
        <begin position="9"/>
        <end position="39"/>
    </location>
</feature>
<feature type="compositionally biased region" description="Basic residues" evidence="18">
    <location>
        <begin position="833"/>
        <end position="844"/>
    </location>
</feature>
<dbReference type="PROSITE" id="PS01312">
    <property type="entry name" value="SECA"/>
    <property type="match status" value="1"/>
</dbReference>
<feature type="compositionally biased region" description="Polar residues" evidence="18">
    <location>
        <begin position="808"/>
        <end position="817"/>
    </location>
</feature>
<dbReference type="PROSITE" id="PS51194">
    <property type="entry name" value="HELICASE_CTER"/>
    <property type="match status" value="1"/>
</dbReference>
<dbReference type="Gene3D" id="3.90.1440.10">
    <property type="entry name" value="SecA, preprotein cross-linking domain"/>
    <property type="match status" value="1"/>
</dbReference>
<dbReference type="NCBIfam" id="NF006630">
    <property type="entry name" value="PRK09200.1"/>
    <property type="match status" value="1"/>
</dbReference>
<feature type="domain" description="SecA family profile" evidence="21">
    <location>
        <begin position="1"/>
        <end position="570"/>
    </location>
</feature>
<dbReference type="Pfam" id="PF07516">
    <property type="entry name" value="SecA_SW"/>
    <property type="match status" value="1"/>
</dbReference>
<comment type="cofactor">
    <cofactor evidence="1">
        <name>Zn(2+)</name>
        <dbReference type="ChEBI" id="CHEBI:29105"/>
    </cofactor>
</comment>
<dbReference type="FunFam" id="3.90.1440.10:FF:000001">
    <property type="entry name" value="Preprotein translocase subunit SecA"/>
    <property type="match status" value="1"/>
</dbReference>
<evidence type="ECO:0000256" key="15">
    <source>
        <dbReference type="HAMAP-Rule" id="MF_01382"/>
    </source>
</evidence>
<dbReference type="InterPro" id="IPR011116">
    <property type="entry name" value="SecA_Wing/Scaffold"/>
</dbReference>
<comment type="subcellular location">
    <subcellularLocation>
        <location evidence="15">Cell membrane</location>
        <topology evidence="15">Peripheral membrane protein</topology>
        <orientation evidence="15">Cytoplasmic side</orientation>
    </subcellularLocation>
    <subcellularLocation>
        <location evidence="15">Cytoplasm</location>
    </subcellularLocation>
    <text evidence="15">Distribution is 50-50.</text>
</comment>
<dbReference type="GO" id="GO:0046872">
    <property type="term" value="F:metal ion binding"/>
    <property type="evidence" value="ECO:0007669"/>
    <property type="project" value="UniProtKB-KW"/>
</dbReference>
<dbReference type="PRINTS" id="PR00906">
    <property type="entry name" value="SECA"/>
</dbReference>
<feature type="binding site" evidence="15">
    <location>
        <begin position="103"/>
        <end position="107"/>
    </location>
    <ligand>
        <name>ATP</name>
        <dbReference type="ChEBI" id="CHEBI:30616"/>
    </ligand>
</feature>
<keyword evidence="4 15" id="KW-1003">Cell membrane</keyword>
<dbReference type="InterPro" id="IPR044722">
    <property type="entry name" value="SecA_SF2_C"/>
</dbReference>
<evidence type="ECO:0000256" key="9">
    <source>
        <dbReference type="ARBA" id="ARBA00022840"/>
    </source>
</evidence>
<dbReference type="SUPFAM" id="SSF52540">
    <property type="entry name" value="P-loop containing nucleoside triphosphate hydrolases"/>
    <property type="match status" value="2"/>
</dbReference>
<feature type="domain" description="Helicase ATP-binding" evidence="19">
    <location>
        <begin position="87"/>
        <end position="225"/>
    </location>
</feature>
<comment type="subunit">
    <text evidence="15">Monomer and homodimer. Part of the essential Sec protein translocation apparatus which comprises SecA, SecYEG and auxiliary proteins SecDF. Other proteins may also be involved.</text>
</comment>
<dbReference type="GO" id="GO:0008564">
    <property type="term" value="F:protein-exporting ATPase activity"/>
    <property type="evidence" value="ECO:0007669"/>
    <property type="project" value="UniProtKB-EC"/>
</dbReference>
<evidence type="ECO:0000256" key="8">
    <source>
        <dbReference type="ARBA" id="ARBA00022833"/>
    </source>
</evidence>
<dbReference type="InterPro" id="IPR001650">
    <property type="entry name" value="Helicase_C-like"/>
</dbReference>
<comment type="catalytic activity">
    <reaction evidence="14 15">
        <text>ATP + H2O + cellular proteinSide 1 = ADP + phosphate + cellular proteinSide 2.</text>
        <dbReference type="EC" id="7.4.2.8"/>
    </reaction>
</comment>
<evidence type="ECO:0000256" key="2">
    <source>
        <dbReference type="ARBA" id="ARBA00007650"/>
    </source>
</evidence>
<dbReference type="InterPro" id="IPR036266">
    <property type="entry name" value="SecA_Wing/Scaffold_sf"/>
</dbReference>
<dbReference type="Pfam" id="PF07517">
    <property type="entry name" value="SecA_DEAD"/>
    <property type="match status" value="1"/>
</dbReference>
<dbReference type="SUPFAM" id="SSF81886">
    <property type="entry name" value="Helical scaffold and wing domains of SecA"/>
    <property type="match status" value="1"/>
</dbReference>
<keyword evidence="10 15" id="KW-0653">Protein transport</keyword>
<keyword evidence="8" id="KW-0862">Zinc</keyword>
<dbReference type="FunFam" id="3.40.50.300:FF:000429">
    <property type="entry name" value="Preprotein translocase subunit SecA"/>
    <property type="match status" value="1"/>
</dbReference>
<dbReference type="HAMAP" id="MF_01382">
    <property type="entry name" value="SecA"/>
    <property type="match status" value="1"/>
</dbReference>
<evidence type="ECO:0000256" key="11">
    <source>
        <dbReference type="ARBA" id="ARBA00022967"/>
    </source>
</evidence>
<dbReference type="CDD" id="cd18803">
    <property type="entry name" value="SF2_C_secA"/>
    <property type="match status" value="1"/>
</dbReference>
<comment type="caution">
    <text evidence="22">The sequence shown here is derived from an EMBL/GenBank/DDBJ whole genome shotgun (WGS) entry which is preliminary data.</text>
</comment>
<dbReference type="SMART" id="SM00958">
    <property type="entry name" value="SecA_PP_bind"/>
    <property type="match status" value="1"/>
</dbReference>
<keyword evidence="7 15" id="KW-0547">Nucleotide-binding</keyword>
<keyword evidence="13 15" id="KW-0472">Membrane</keyword>
<evidence type="ECO:0000256" key="7">
    <source>
        <dbReference type="ARBA" id="ARBA00022741"/>
    </source>
</evidence>
<dbReference type="EMBL" id="PUAP01000026">
    <property type="protein sequence ID" value="PQF23078.1"/>
    <property type="molecule type" value="Genomic_DNA"/>
</dbReference>
<evidence type="ECO:0000256" key="1">
    <source>
        <dbReference type="ARBA" id="ARBA00001947"/>
    </source>
</evidence>
<dbReference type="Pfam" id="PF01043">
    <property type="entry name" value="SecA_PP_bind"/>
    <property type="match status" value="1"/>
</dbReference>
<evidence type="ECO:0000256" key="10">
    <source>
        <dbReference type="ARBA" id="ARBA00022927"/>
    </source>
</evidence>
<dbReference type="GO" id="GO:0005524">
    <property type="term" value="F:ATP binding"/>
    <property type="evidence" value="ECO:0007669"/>
    <property type="project" value="UniProtKB-UniRule"/>
</dbReference>
<dbReference type="InterPro" id="IPR027417">
    <property type="entry name" value="P-loop_NTPase"/>
</dbReference>
<reference evidence="22 23" key="1">
    <citation type="journal article" date="2018" name="Pathog. Dis.">
        <title>Whole-genome sequencing based characterization of antimicrobial resistance in Enterococcus.</title>
        <authorList>
            <person name="Tyson G."/>
        </authorList>
    </citation>
    <scope>NUCLEOTIDE SEQUENCE [LARGE SCALE GENOMIC DNA]</scope>
    <source>
        <strain evidence="22 23">CVM N55263</strain>
    </source>
</reference>
<dbReference type="SUPFAM" id="SSF81767">
    <property type="entry name" value="Pre-protein crosslinking domain of SecA"/>
    <property type="match status" value="1"/>
</dbReference>
<dbReference type="InterPro" id="IPR020937">
    <property type="entry name" value="SecA_CS"/>
</dbReference>
<feature type="domain" description="Helicase C-terminal" evidence="20">
    <location>
        <begin position="421"/>
        <end position="576"/>
    </location>
</feature>
<dbReference type="InterPro" id="IPR011130">
    <property type="entry name" value="SecA_preprotein_X-link_dom"/>
</dbReference>
<dbReference type="InterPro" id="IPR014001">
    <property type="entry name" value="Helicase_ATP-bd"/>
</dbReference>
<evidence type="ECO:0000259" key="19">
    <source>
        <dbReference type="PROSITE" id="PS51192"/>
    </source>
</evidence>
<dbReference type="SMART" id="SM00957">
    <property type="entry name" value="SecA_DEAD"/>
    <property type="match status" value="1"/>
</dbReference>
<evidence type="ECO:0000313" key="23">
    <source>
        <dbReference type="Proteomes" id="UP000237934"/>
    </source>
</evidence>
<evidence type="ECO:0000256" key="17">
    <source>
        <dbReference type="SAM" id="Coils"/>
    </source>
</evidence>
<feature type="compositionally biased region" description="Polar residues" evidence="18">
    <location>
        <begin position="786"/>
        <end position="797"/>
    </location>
</feature>
<name>A0A2S7RTN8_ENTMU</name>
<dbReference type="InterPro" id="IPR011115">
    <property type="entry name" value="SecA_DEAD"/>
</dbReference>
<evidence type="ECO:0000256" key="13">
    <source>
        <dbReference type="ARBA" id="ARBA00023136"/>
    </source>
</evidence>
<dbReference type="InterPro" id="IPR000185">
    <property type="entry name" value="SecA"/>
</dbReference>
<evidence type="ECO:0000256" key="4">
    <source>
        <dbReference type="ARBA" id="ARBA00022475"/>
    </source>
</evidence>
<dbReference type="PANTHER" id="PTHR30612:SF0">
    <property type="entry name" value="CHLOROPLAST PROTEIN-TRANSPORTING ATPASE"/>
    <property type="match status" value="1"/>
</dbReference>
<evidence type="ECO:0000259" key="21">
    <source>
        <dbReference type="PROSITE" id="PS51196"/>
    </source>
</evidence>
<evidence type="ECO:0000256" key="16">
    <source>
        <dbReference type="RuleBase" id="RU003874"/>
    </source>
</evidence>
<evidence type="ECO:0000256" key="12">
    <source>
        <dbReference type="ARBA" id="ARBA00023010"/>
    </source>
</evidence>
<gene>
    <name evidence="15" type="primary">secA</name>
    <name evidence="22" type="ORF">CUS89_08120</name>
</gene>
<protein>
    <recommendedName>
        <fullName evidence="15 16">Protein translocase subunit SecA</fullName>
        <ecNumber evidence="15">7.4.2.8</ecNumber>
    </recommendedName>
</protein>
<dbReference type="EC" id="7.4.2.8" evidence="15"/>
<evidence type="ECO:0000256" key="5">
    <source>
        <dbReference type="ARBA" id="ARBA00022490"/>
    </source>
</evidence>
<evidence type="ECO:0000313" key="22">
    <source>
        <dbReference type="EMBL" id="PQF23078.1"/>
    </source>
</evidence>
<dbReference type="PANTHER" id="PTHR30612">
    <property type="entry name" value="SECA INNER MEMBRANE COMPONENT OF SEC PROTEIN SECRETION SYSTEM"/>
    <property type="match status" value="1"/>
</dbReference>
<evidence type="ECO:0000259" key="20">
    <source>
        <dbReference type="PROSITE" id="PS51194"/>
    </source>
</evidence>
<evidence type="ECO:0000256" key="18">
    <source>
        <dbReference type="SAM" id="MobiDB-lite"/>
    </source>
</evidence>
<feature type="region of interest" description="Disordered" evidence="18">
    <location>
        <begin position="786"/>
        <end position="844"/>
    </location>
</feature>
<dbReference type="Pfam" id="PF02810">
    <property type="entry name" value="SEC-C"/>
    <property type="match status" value="1"/>
</dbReference>
<keyword evidence="12 15" id="KW-0811">Translocation</keyword>
<dbReference type="GO" id="GO:0005886">
    <property type="term" value="C:plasma membrane"/>
    <property type="evidence" value="ECO:0007669"/>
    <property type="project" value="UniProtKB-SubCell"/>
</dbReference>
<keyword evidence="17" id="KW-0175">Coiled coil</keyword>
<proteinExistence type="inferred from homology"/>
<dbReference type="GO" id="GO:0017038">
    <property type="term" value="P:protein import"/>
    <property type="evidence" value="ECO:0007669"/>
    <property type="project" value="InterPro"/>
</dbReference>
<evidence type="ECO:0000256" key="14">
    <source>
        <dbReference type="ARBA" id="ARBA00034006"/>
    </source>
</evidence>
<comment type="function">
    <text evidence="15">Part of the Sec protein translocase complex. Interacts with the SecYEG preprotein conducting channel. Has a central role in coupling the hydrolysis of ATP to the transfer of proteins into and across the cell membrane, serving as an ATP-driven molecular motor driving the stepwise translocation of polypeptide chains across the membrane.</text>
</comment>
<dbReference type="PROSITE" id="PS51192">
    <property type="entry name" value="HELICASE_ATP_BIND_1"/>
    <property type="match status" value="1"/>
</dbReference>
<dbReference type="PROSITE" id="PS51196">
    <property type="entry name" value="SECA_MOTOR_DEAD"/>
    <property type="match status" value="1"/>
</dbReference>
<keyword evidence="6" id="KW-0479">Metal-binding</keyword>
<keyword evidence="5 15" id="KW-0963">Cytoplasm</keyword>
<keyword evidence="11 15" id="KW-1278">Translocase</keyword>
<dbReference type="Gene3D" id="1.10.3060.10">
    <property type="entry name" value="Helical scaffold and wing domains of SecA"/>
    <property type="match status" value="1"/>
</dbReference>
<dbReference type="Gene3D" id="3.40.50.300">
    <property type="entry name" value="P-loop containing nucleotide triphosphate hydrolases"/>
    <property type="match status" value="2"/>
</dbReference>
<dbReference type="InterPro" id="IPR036670">
    <property type="entry name" value="SecA_X-link_sf"/>
</dbReference>
<organism evidence="22 23">
    <name type="scientific">Enterococcus mundtii</name>
    <dbReference type="NCBI Taxonomy" id="53346"/>
    <lineage>
        <taxon>Bacteria</taxon>
        <taxon>Bacillati</taxon>
        <taxon>Bacillota</taxon>
        <taxon>Bacilli</taxon>
        <taxon>Lactobacillales</taxon>
        <taxon>Enterococcaceae</taxon>
        <taxon>Enterococcus</taxon>
    </lineage>
</organism>
<dbReference type="GO" id="GO:0065002">
    <property type="term" value="P:intracellular protein transmembrane transport"/>
    <property type="evidence" value="ECO:0007669"/>
    <property type="project" value="UniProtKB-UniRule"/>
</dbReference>
<dbReference type="GO" id="GO:0043952">
    <property type="term" value="P:protein transport by the Sec complex"/>
    <property type="evidence" value="ECO:0007669"/>
    <property type="project" value="TreeGrafter"/>
</dbReference>
<dbReference type="NCBIfam" id="NF009538">
    <property type="entry name" value="PRK12904.1"/>
    <property type="match status" value="1"/>
</dbReference>
<dbReference type="RefSeq" id="WP_104871731.1">
    <property type="nucleotide sequence ID" value="NZ_PUAP01000026.1"/>
</dbReference>
<feature type="binding site" evidence="15">
    <location>
        <position position="492"/>
    </location>
    <ligand>
        <name>ATP</name>
        <dbReference type="ChEBI" id="CHEBI:30616"/>
    </ligand>
</feature>